<evidence type="ECO:0000313" key="3">
    <source>
        <dbReference type="Proteomes" id="UP000317638"/>
    </source>
</evidence>
<name>A0A553JXP3_9ACTN</name>
<dbReference type="RefSeq" id="WP_143938689.1">
    <property type="nucleotide sequence ID" value="NZ_VKKG01000005.1"/>
</dbReference>
<dbReference type="AlphaFoldDB" id="A0A553JXP3"/>
<dbReference type="InterPro" id="IPR009003">
    <property type="entry name" value="Peptidase_S1_PA"/>
</dbReference>
<feature type="signal peptide" evidence="1">
    <location>
        <begin position="1"/>
        <end position="21"/>
    </location>
</feature>
<comment type="caution">
    <text evidence="2">The sequence shown here is derived from an EMBL/GenBank/DDBJ whole genome shotgun (WGS) entry which is preliminary data.</text>
</comment>
<organism evidence="2 3">
    <name type="scientific">Tessaracoccus rhinocerotis</name>
    <dbReference type="NCBI Taxonomy" id="1689449"/>
    <lineage>
        <taxon>Bacteria</taxon>
        <taxon>Bacillati</taxon>
        <taxon>Actinomycetota</taxon>
        <taxon>Actinomycetes</taxon>
        <taxon>Propionibacteriales</taxon>
        <taxon>Propionibacteriaceae</taxon>
        <taxon>Tessaracoccus</taxon>
    </lineage>
</organism>
<reference evidence="2 3" key="1">
    <citation type="submission" date="2019-07" db="EMBL/GenBank/DDBJ databases">
        <authorList>
            <person name="Zhou L.-Y."/>
        </authorList>
    </citation>
    <scope>NUCLEOTIDE SEQUENCE [LARGE SCALE GENOMIC DNA]</scope>
    <source>
        <strain evidence="2 3">YIM 101269</strain>
    </source>
</reference>
<accession>A0A553JXP3</accession>
<feature type="chain" id="PRO_5021711769" description="S1 family peptidase" evidence="1">
    <location>
        <begin position="22"/>
        <end position="384"/>
    </location>
</feature>
<dbReference type="EMBL" id="VKKG01000005">
    <property type="protein sequence ID" value="TRY17225.1"/>
    <property type="molecule type" value="Genomic_DNA"/>
</dbReference>
<evidence type="ECO:0000313" key="2">
    <source>
        <dbReference type="EMBL" id="TRY17225.1"/>
    </source>
</evidence>
<protein>
    <recommendedName>
        <fullName evidence="4">S1 family peptidase</fullName>
    </recommendedName>
</protein>
<sequence length="384" mass="40214">MISSISLILALAVLLPADGVATPPDETHDLPVGGAKATDAEAIAAVHGLSSGELSRAENVLENARALQESLSDRYPGAFGGLYFDYNPTQITVNWLAGSAVVPPPEVLSHPNVRLRSVSFEESDLMAAQGKVSNLLREEGVAFDSWIDVRKGVVAVDVTEDNYQRVLLLVEKRKASDNSWGAVHVSKTEALSVEGVNIFAGLTTSSCTSGFVVRNTSTNVRRGTVAGHCGNSQVFNGVSSTFAGEWYSGSRDVQFHSFASNHSLIARIDLGSGATRNVTASTSISGTVIGTTVCKMGKVTGYTCGAVASKSHLPSYVPSGSATFVKVNRFSGVTSPIVQVGDSGGPWFNNSTAYGWTSGVGNGGAYGIYMSLSYLPSPWVVAHA</sequence>
<gene>
    <name evidence="2" type="ORF">FOJ82_11735</name>
</gene>
<dbReference type="Proteomes" id="UP000317638">
    <property type="component" value="Unassembled WGS sequence"/>
</dbReference>
<dbReference type="Gene3D" id="2.40.10.10">
    <property type="entry name" value="Trypsin-like serine proteases"/>
    <property type="match status" value="2"/>
</dbReference>
<dbReference type="OrthoDB" id="8781117at2"/>
<dbReference type="InterPro" id="IPR043504">
    <property type="entry name" value="Peptidase_S1_PA_chymotrypsin"/>
</dbReference>
<dbReference type="SUPFAM" id="SSF50494">
    <property type="entry name" value="Trypsin-like serine proteases"/>
    <property type="match status" value="1"/>
</dbReference>
<evidence type="ECO:0000256" key="1">
    <source>
        <dbReference type="SAM" id="SignalP"/>
    </source>
</evidence>
<proteinExistence type="predicted"/>
<keyword evidence="3" id="KW-1185">Reference proteome</keyword>
<evidence type="ECO:0008006" key="4">
    <source>
        <dbReference type="Google" id="ProtNLM"/>
    </source>
</evidence>
<keyword evidence="1" id="KW-0732">Signal</keyword>